<dbReference type="AlphaFoldDB" id="A0A9N9JY93"/>
<name>A0A9N9JY93_9GLOM</name>
<gene>
    <name evidence="1" type="ORF">CPELLU_LOCUS17627</name>
</gene>
<proteinExistence type="predicted"/>
<evidence type="ECO:0000313" key="1">
    <source>
        <dbReference type="EMBL" id="CAG8799939.1"/>
    </source>
</evidence>
<evidence type="ECO:0000313" key="2">
    <source>
        <dbReference type="Proteomes" id="UP000789759"/>
    </source>
</evidence>
<dbReference type="Proteomes" id="UP000789759">
    <property type="component" value="Unassembled WGS sequence"/>
</dbReference>
<comment type="caution">
    <text evidence="1">The sequence shown here is derived from an EMBL/GenBank/DDBJ whole genome shotgun (WGS) entry which is preliminary data.</text>
</comment>
<accession>A0A9N9JY93</accession>
<organism evidence="1 2">
    <name type="scientific">Cetraspora pellucida</name>
    <dbReference type="NCBI Taxonomy" id="1433469"/>
    <lineage>
        <taxon>Eukaryota</taxon>
        <taxon>Fungi</taxon>
        <taxon>Fungi incertae sedis</taxon>
        <taxon>Mucoromycota</taxon>
        <taxon>Glomeromycotina</taxon>
        <taxon>Glomeromycetes</taxon>
        <taxon>Diversisporales</taxon>
        <taxon>Gigasporaceae</taxon>
        <taxon>Cetraspora</taxon>
    </lineage>
</organism>
<sequence>NDTEEKPVNFSWNKRWVLHKNATYSNQNKGKQMTNTVKKMLKQMFLLGNIYAKDQMMAKKMYNRLKEFADNSELE</sequence>
<dbReference type="EMBL" id="CAJVQA010030718">
    <property type="protein sequence ID" value="CAG8799939.1"/>
    <property type="molecule type" value="Genomic_DNA"/>
</dbReference>
<feature type="non-terminal residue" evidence="1">
    <location>
        <position position="75"/>
    </location>
</feature>
<dbReference type="OrthoDB" id="2396252at2759"/>
<protein>
    <submittedName>
        <fullName evidence="1">10565_t:CDS:1</fullName>
    </submittedName>
</protein>
<keyword evidence="2" id="KW-1185">Reference proteome</keyword>
<reference evidence="1" key="1">
    <citation type="submission" date="2021-06" db="EMBL/GenBank/DDBJ databases">
        <authorList>
            <person name="Kallberg Y."/>
            <person name="Tangrot J."/>
            <person name="Rosling A."/>
        </authorList>
    </citation>
    <scope>NUCLEOTIDE SEQUENCE</scope>
    <source>
        <strain evidence="1">FL966</strain>
    </source>
</reference>